<gene>
    <name evidence="2" type="ORF">CCAP1982_LOCUS22528</name>
</gene>
<reference evidence="2" key="1">
    <citation type="submission" date="2020-11" db="EMBL/GenBank/DDBJ databases">
        <authorList>
            <person name="Whitehead M."/>
        </authorList>
    </citation>
    <scope>NUCLEOTIDE SEQUENCE</scope>
    <source>
        <strain evidence="2">EGII</strain>
    </source>
</reference>
<protein>
    <submittedName>
        <fullName evidence="2">(Mediterranean fruit fly) hypothetical protein</fullName>
    </submittedName>
</protein>
<accession>A0A811VH08</accession>
<organism evidence="2 3">
    <name type="scientific">Ceratitis capitata</name>
    <name type="common">Mediterranean fruit fly</name>
    <name type="synonym">Tephritis capitata</name>
    <dbReference type="NCBI Taxonomy" id="7213"/>
    <lineage>
        <taxon>Eukaryota</taxon>
        <taxon>Metazoa</taxon>
        <taxon>Ecdysozoa</taxon>
        <taxon>Arthropoda</taxon>
        <taxon>Hexapoda</taxon>
        <taxon>Insecta</taxon>
        <taxon>Pterygota</taxon>
        <taxon>Neoptera</taxon>
        <taxon>Endopterygota</taxon>
        <taxon>Diptera</taxon>
        <taxon>Brachycera</taxon>
        <taxon>Muscomorpha</taxon>
        <taxon>Tephritoidea</taxon>
        <taxon>Tephritidae</taxon>
        <taxon>Ceratitis</taxon>
        <taxon>Ceratitis</taxon>
    </lineage>
</organism>
<name>A0A811VH08_CERCA</name>
<sequence>MSLQCDETQVSIKDGLGGLKPARHYALVVVLSNAMNDLQVTVQTTNSAQQKRKTSRKYKQINVQQMANQRTSGSDINTIQVAS</sequence>
<evidence type="ECO:0000313" key="2">
    <source>
        <dbReference type="EMBL" id="CAD7014527.1"/>
    </source>
</evidence>
<feature type="compositionally biased region" description="Basic residues" evidence="1">
    <location>
        <begin position="50"/>
        <end position="59"/>
    </location>
</feature>
<feature type="compositionally biased region" description="Polar residues" evidence="1">
    <location>
        <begin position="61"/>
        <end position="83"/>
    </location>
</feature>
<comment type="caution">
    <text evidence="2">The sequence shown here is derived from an EMBL/GenBank/DDBJ whole genome shotgun (WGS) entry which is preliminary data.</text>
</comment>
<proteinExistence type="predicted"/>
<feature type="region of interest" description="Disordered" evidence="1">
    <location>
        <begin position="45"/>
        <end position="83"/>
    </location>
</feature>
<evidence type="ECO:0000313" key="3">
    <source>
        <dbReference type="Proteomes" id="UP000606786"/>
    </source>
</evidence>
<dbReference type="Proteomes" id="UP000606786">
    <property type="component" value="Unassembled WGS sequence"/>
</dbReference>
<dbReference type="AlphaFoldDB" id="A0A811VH08"/>
<keyword evidence="3" id="KW-1185">Reference proteome</keyword>
<evidence type="ECO:0000256" key="1">
    <source>
        <dbReference type="SAM" id="MobiDB-lite"/>
    </source>
</evidence>
<dbReference type="EMBL" id="CAJHJT010000056">
    <property type="protein sequence ID" value="CAD7014527.1"/>
    <property type="molecule type" value="Genomic_DNA"/>
</dbReference>